<evidence type="ECO:0000256" key="1">
    <source>
        <dbReference type="SAM" id="MobiDB-lite"/>
    </source>
</evidence>
<proteinExistence type="predicted"/>
<sequence length="250" mass="26335">MGGPSDTPRTLAQFGPTTATSPRAPDPRAIARQRQPSYISLVAVRITPVSLANAITMKLSTVLSGLTLAGLTSAAERTAAVYIQPVLASAPAPILLAEITYDPYLPAEATVSSFEFPELESLLDAKNLRIGVYSPSAKSWESSTSIASVQNFGKGYSPHIILNVDQTGDVVGAALKGVRIDAGQTRDFGPKAVVRVTQKGEQVALNAPVKLSPEGKAKVEEQPKTLLQKYWWLIGIVVLLTLTGGGGDGK</sequence>
<feature type="region of interest" description="Disordered" evidence="1">
    <location>
        <begin position="1"/>
        <end position="27"/>
    </location>
</feature>
<feature type="compositionally biased region" description="Polar residues" evidence="1">
    <location>
        <begin position="7"/>
        <end position="21"/>
    </location>
</feature>
<dbReference type="PANTHER" id="PTHR39219">
    <property type="entry name" value="ER MEMBRANE PROTEIN COMPLEX SUBUNIT 10"/>
    <property type="match status" value="1"/>
</dbReference>
<name>A0ABR2UFW6_9PEZI</name>
<keyword evidence="3" id="KW-1185">Reference proteome</keyword>
<reference evidence="2 3" key="1">
    <citation type="journal article" date="2024" name="J. Plant Pathol.">
        <title>Sequence and assembly of the genome of Seiridium unicorne, isolate CBS 538.82, causal agent of cypress canker disease.</title>
        <authorList>
            <person name="Scali E."/>
            <person name="Rocca G.D."/>
            <person name="Danti R."/>
            <person name="Garbelotto M."/>
            <person name="Barberini S."/>
            <person name="Baroncelli R."/>
            <person name="Emiliani G."/>
        </authorList>
    </citation>
    <scope>NUCLEOTIDE SEQUENCE [LARGE SCALE GENOMIC DNA]</scope>
    <source>
        <strain evidence="2 3">BM-138-508</strain>
    </source>
</reference>
<organism evidence="2 3">
    <name type="scientific">Seiridium unicorne</name>
    <dbReference type="NCBI Taxonomy" id="138068"/>
    <lineage>
        <taxon>Eukaryota</taxon>
        <taxon>Fungi</taxon>
        <taxon>Dikarya</taxon>
        <taxon>Ascomycota</taxon>
        <taxon>Pezizomycotina</taxon>
        <taxon>Sordariomycetes</taxon>
        <taxon>Xylariomycetidae</taxon>
        <taxon>Amphisphaeriales</taxon>
        <taxon>Sporocadaceae</taxon>
        <taxon>Seiridium</taxon>
    </lineage>
</organism>
<comment type="caution">
    <text evidence="2">The sequence shown here is derived from an EMBL/GenBank/DDBJ whole genome shotgun (WGS) entry which is preliminary data.</text>
</comment>
<gene>
    <name evidence="2" type="ORF">SUNI508_11945</name>
</gene>
<protein>
    <submittedName>
        <fullName evidence="2">Uncharacterized protein</fullName>
    </submittedName>
</protein>
<dbReference type="Proteomes" id="UP001408356">
    <property type="component" value="Unassembled WGS sequence"/>
</dbReference>
<dbReference type="EMBL" id="JARVKF010000439">
    <property type="protein sequence ID" value="KAK9413522.1"/>
    <property type="molecule type" value="Genomic_DNA"/>
</dbReference>
<evidence type="ECO:0000313" key="2">
    <source>
        <dbReference type="EMBL" id="KAK9413522.1"/>
    </source>
</evidence>
<evidence type="ECO:0000313" key="3">
    <source>
        <dbReference type="Proteomes" id="UP001408356"/>
    </source>
</evidence>
<dbReference type="PANTHER" id="PTHR39219:SF1">
    <property type="entry name" value="ER MEMBRANE PROTEIN COMPLEX SUBUNIT 10"/>
    <property type="match status" value="1"/>
</dbReference>
<accession>A0ABR2UFW6</accession>